<dbReference type="GO" id="GO:0005777">
    <property type="term" value="C:peroxisome"/>
    <property type="evidence" value="ECO:0007669"/>
    <property type="project" value="TreeGrafter"/>
</dbReference>
<dbReference type="PROSITE" id="PS00893">
    <property type="entry name" value="NUDIX_BOX"/>
    <property type="match status" value="1"/>
</dbReference>
<dbReference type="GO" id="GO:0005829">
    <property type="term" value="C:cytosol"/>
    <property type="evidence" value="ECO:0007669"/>
    <property type="project" value="TreeGrafter"/>
</dbReference>
<comment type="caution">
    <text evidence="11">The sequence shown here is derived from an EMBL/GenBank/DDBJ whole genome shotgun (WGS) entry which is preliminary data.</text>
</comment>
<reference evidence="11" key="1">
    <citation type="submission" date="2020-11" db="EMBL/GenBank/DDBJ databases">
        <title>Chlorella ohadii genome sequencing and assembly.</title>
        <authorList>
            <person name="Murik O."/>
            <person name="Treves H."/>
            <person name="Kedem I."/>
            <person name="Shotland Y."/>
            <person name="Kaplan A."/>
        </authorList>
    </citation>
    <scope>NUCLEOTIDE SEQUENCE</scope>
    <source>
        <strain evidence="11">1</strain>
    </source>
</reference>
<dbReference type="InterPro" id="IPR015797">
    <property type="entry name" value="NUDIX_hydrolase-like_dom_sf"/>
</dbReference>
<dbReference type="Pfam" id="PF00293">
    <property type="entry name" value="NUDIX"/>
    <property type="match status" value="1"/>
</dbReference>
<evidence type="ECO:0000256" key="8">
    <source>
        <dbReference type="ARBA" id="ARBA00023027"/>
    </source>
</evidence>
<proteinExistence type="inferred from homology"/>
<feature type="domain" description="Nudix hydrolase" evidence="10">
    <location>
        <begin position="192"/>
        <end position="321"/>
    </location>
</feature>
<dbReference type="InterPro" id="IPR050241">
    <property type="entry name" value="NAD-cap_RNA_hydrolase_NudC"/>
</dbReference>
<protein>
    <recommendedName>
        <fullName evidence="4">NAD(+) diphosphatase</fullName>
        <ecNumber evidence="4">3.6.1.22</ecNumber>
    </recommendedName>
</protein>
<dbReference type="InterPro" id="IPR015375">
    <property type="entry name" value="NADH_PPase-like_N"/>
</dbReference>
<dbReference type="AlphaFoldDB" id="A0AAD5DTD6"/>
<evidence type="ECO:0000259" key="10">
    <source>
        <dbReference type="PROSITE" id="PS51462"/>
    </source>
</evidence>
<evidence type="ECO:0000256" key="3">
    <source>
        <dbReference type="ARBA" id="ARBA00009595"/>
    </source>
</evidence>
<dbReference type="GO" id="GO:0035529">
    <property type="term" value="F:NADH pyrophosphatase activity"/>
    <property type="evidence" value="ECO:0007669"/>
    <property type="project" value="TreeGrafter"/>
</dbReference>
<dbReference type="Gene3D" id="3.90.79.20">
    <property type="match status" value="1"/>
</dbReference>
<keyword evidence="5" id="KW-0479">Metal-binding</keyword>
<evidence type="ECO:0000256" key="9">
    <source>
        <dbReference type="ARBA" id="ARBA00023679"/>
    </source>
</evidence>
<dbReference type="GO" id="GO:0006742">
    <property type="term" value="P:NADP+ catabolic process"/>
    <property type="evidence" value="ECO:0007669"/>
    <property type="project" value="TreeGrafter"/>
</dbReference>
<evidence type="ECO:0000256" key="7">
    <source>
        <dbReference type="ARBA" id="ARBA00022842"/>
    </source>
</evidence>
<dbReference type="InterPro" id="IPR049734">
    <property type="entry name" value="NudC-like_C"/>
</dbReference>
<comment type="similarity">
    <text evidence="3">Belongs to the Nudix hydrolase family. NudC subfamily.</text>
</comment>
<evidence type="ECO:0000256" key="2">
    <source>
        <dbReference type="ARBA" id="ARBA00001947"/>
    </source>
</evidence>
<evidence type="ECO:0000256" key="4">
    <source>
        <dbReference type="ARBA" id="ARBA00012381"/>
    </source>
</evidence>
<evidence type="ECO:0000313" key="12">
    <source>
        <dbReference type="Proteomes" id="UP001205105"/>
    </source>
</evidence>
<dbReference type="Proteomes" id="UP001205105">
    <property type="component" value="Unassembled WGS sequence"/>
</dbReference>
<dbReference type="GO" id="GO:0019677">
    <property type="term" value="P:NAD+ catabolic process"/>
    <property type="evidence" value="ECO:0007669"/>
    <property type="project" value="TreeGrafter"/>
</dbReference>
<dbReference type="NCBIfam" id="NF001299">
    <property type="entry name" value="PRK00241.1"/>
    <property type="match status" value="1"/>
</dbReference>
<dbReference type="InterPro" id="IPR020084">
    <property type="entry name" value="NUDIX_hydrolase_CS"/>
</dbReference>
<dbReference type="GO" id="GO:0046872">
    <property type="term" value="F:metal ion binding"/>
    <property type="evidence" value="ECO:0007669"/>
    <property type="project" value="UniProtKB-KW"/>
</dbReference>
<dbReference type="PROSITE" id="PS51462">
    <property type="entry name" value="NUDIX"/>
    <property type="match status" value="1"/>
</dbReference>
<dbReference type="PANTHER" id="PTHR42904">
    <property type="entry name" value="NUDIX HYDROLASE, NUDC SUBFAMILY"/>
    <property type="match status" value="1"/>
</dbReference>
<evidence type="ECO:0000256" key="5">
    <source>
        <dbReference type="ARBA" id="ARBA00022723"/>
    </source>
</evidence>
<dbReference type="Gene3D" id="3.90.79.10">
    <property type="entry name" value="Nucleoside Triphosphate Pyrophosphohydrolase"/>
    <property type="match status" value="1"/>
</dbReference>
<evidence type="ECO:0000256" key="1">
    <source>
        <dbReference type="ARBA" id="ARBA00001946"/>
    </source>
</evidence>
<sequence>MRAVLAAQSFAGNQLVRGAAGRRLEQVLASGSHESTRDLFLLVSDRRVGVADGGGGSGSGGRTQVRWLDRAGLAAIDIAYSGQGEQLSIGGSQAAPVYLLGEDQQAQALRLAVDVTAAPPGWAEQRGVRLQDLRSLMALLPPDELSVAGHAMALSQWHQAHQFCGRCGAPTVPAEAGARRQCTAQDLHRQYPRTDPVVIMLVESPDGQAALLGRSKAMRPGMLTALSGFVDQGEAIEEAVRRETREEAGVPLVAVDIVGSQPWPVGRGGSCELMIGCIAKAASSELRVDPEEMEEVRWVSREEVAQAVRESESPDSPYLKPLSSSSPATSVLGFFVPPPFAIAHHLMRAWVQHGGPWFSASGEVLQAQQQPQAAAAPVAAPVASL</sequence>
<keyword evidence="8" id="KW-0520">NAD</keyword>
<evidence type="ECO:0000256" key="6">
    <source>
        <dbReference type="ARBA" id="ARBA00022801"/>
    </source>
</evidence>
<evidence type="ECO:0000313" key="11">
    <source>
        <dbReference type="EMBL" id="KAI7840059.1"/>
    </source>
</evidence>
<dbReference type="InterPro" id="IPR000086">
    <property type="entry name" value="NUDIX_hydrolase_dom"/>
</dbReference>
<organism evidence="11 12">
    <name type="scientific">Chlorella ohadii</name>
    <dbReference type="NCBI Taxonomy" id="2649997"/>
    <lineage>
        <taxon>Eukaryota</taxon>
        <taxon>Viridiplantae</taxon>
        <taxon>Chlorophyta</taxon>
        <taxon>core chlorophytes</taxon>
        <taxon>Trebouxiophyceae</taxon>
        <taxon>Chlorellales</taxon>
        <taxon>Chlorellaceae</taxon>
        <taxon>Chlorella clade</taxon>
        <taxon>Chlorella</taxon>
    </lineage>
</organism>
<keyword evidence="12" id="KW-1185">Reference proteome</keyword>
<dbReference type="Pfam" id="PF09296">
    <property type="entry name" value="NUDIX-like"/>
    <property type="match status" value="1"/>
</dbReference>
<accession>A0AAD5DTD6</accession>
<dbReference type="EC" id="3.6.1.22" evidence="4"/>
<dbReference type="CDD" id="cd03429">
    <property type="entry name" value="NUDIX_NADH_pyrophosphatase_Nudt13"/>
    <property type="match status" value="1"/>
</dbReference>
<comment type="catalytic activity">
    <reaction evidence="9">
        <text>a 5'-end NAD(+)-phospho-ribonucleoside in mRNA + H2O = a 5'-end phospho-adenosine-phospho-ribonucleoside in mRNA + beta-nicotinamide D-ribonucleotide + 2 H(+)</text>
        <dbReference type="Rhea" id="RHEA:60876"/>
        <dbReference type="Rhea" id="RHEA-COMP:15698"/>
        <dbReference type="Rhea" id="RHEA-COMP:15719"/>
        <dbReference type="ChEBI" id="CHEBI:14649"/>
        <dbReference type="ChEBI" id="CHEBI:15377"/>
        <dbReference type="ChEBI" id="CHEBI:15378"/>
        <dbReference type="ChEBI" id="CHEBI:144029"/>
        <dbReference type="ChEBI" id="CHEBI:144051"/>
    </reaction>
    <physiologicalReaction direction="left-to-right" evidence="9">
        <dbReference type="Rhea" id="RHEA:60877"/>
    </physiologicalReaction>
</comment>
<comment type="cofactor">
    <cofactor evidence="2">
        <name>Zn(2+)</name>
        <dbReference type="ChEBI" id="CHEBI:29105"/>
    </cofactor>
</comment>
<comment type="cofactor">
    <cofactor evidence="1">
        <name>Mg(2+)</name>
        <dbReference type="ChEBI" id="CHEBI:18420"/>
    </cofactor>
</comment>
<dbReference type="PANTHER" id="PTHR42904:SF6">
    <property type="entry name" value="NAD-CAPPED RNA HYDROLASE NUDT12"/>
    <property type="match status" value="1"/>
</dbReference>
<gene>
    <name evidence="11" type="ORF">COHA_006190</name>
</gene>
<name>A0AAD5DTD6_9CHLO</name>
<dbReference type="SUPFAM" id="SSF55811">
    <property type="entry name" value="Nudix"/>
    <property type="match status" value="1"/>
</dbReference>
<keyword evidence="6" id="KW-0378">Hydrolase</keyword>
<dbReference type="InterPro" id="IPR015376">
    <property type="entry name" value="Znr_NADH_PPase"/>
</dbReference>
<dbReference type="Pfam" id="PF09297">
    <property type="entry name" value="Zn_ribbon_NUD"/>
    <property type="match status" value="1"/>
</dbReference>
<keyword evidence="7" id="KW-0460">Magnesium</keyword>
<dbReference type="EMBL" id="JADXDR010000085">
    <property type="protein sequence ID" value="KAI7840059.1"/>
    <property type="molecule type" value="Genomic_DNA"/>
</dbReference>